<dbReference type="GO" id="GO:0047238">
    <property type="term" value="F:glucuronosyl-N-acetylgalactosaminyl-proteoglycan 4-beta-N-acetylgalactosaminyltransferase activity"/>
    <property type="evidence" value="ECO:0007669"/>
    <property type="project" value="TreeGrafter"/>
</dbReference>
<dbReference type="AlphaFoldDB" id="A0A8C5AM50"/>
<organism evidence="15 16">
    <name type="scientific">Gadus morhua</name>
    <name type="common">Atlantic cod</name>
    <dbReference type="NCBI Taxonomy" id="8049"/>
    <lineage>
        <taxon>Eukaryota</taxon>
        <taxon>Metazoa</taxon>
        <taxon>Chordata</taxon>
        <taxon>Craniata</taxon>
        <taxon>Vertebrata</taxon>
        <taxon>Euteleostomi</taxon>
        <taxon>Actinopterygii</taxon>
        <taxon>Neopterygii</taxon>
        <taxon>Teleostei</taxon>
        <taxon>Neoteleostei</taxon>
        <taxon>Acanthomorphata</taxon>
        <taxon>Zeiogadaria</taxon>
        <taxon>Gadariae</taxon>
        <taxon>Gadiformes</taxon>
        <taxon>Gadoidei</taxon>
        <taxon>Gadidae</taxon>
        <taxon>Gadus</taxon>
    </lineage>
</organism>
<feature type="region of interest" description="Disordered" evidence="14">
    <location>
        <begin position="39"/>
        <end position="76"/>
    </location>
</feature>
<dbReference type="PANTHER" id="PTHR12369:SF19">
    <property type="entry name" value="CHONDROITIN SULFATE N-ACETYLGALACTOSAMINYLTRANSFERASE 1"/>
    <property type="match status" value="1"/>
</dbReference>
<dbReference type="InterPro" id="IPR051227">
    <property type="entry name" value="CS_glycosyltransferase"/>
</dbReference>
<dbReference type="Gene3D" id="3.90.550.10">
    <property type="entry name" value="Spore Coat Polysaccharide Biosynthesis Protein SpsA, Chain A"/>
    <property type="match status" value="1"/>
</dbReference>
<dbReference type="PANTHER" id="PTHR12369">
    <property type="entry name" value="CHONDROITIN SYNTHASE"/>
    <property type="match status" value="1"/>
</dbReference>
<accession>A0A8C5AM50</accession>
<keyword evidence="7" id="KW-1133">Transmembrane helix</keyword>
<comment type="similarity">
    <text evidence="2 13">Belongs to the chondroitin N-acetylgalactosaminyltransferase family.</text>
</comment>
<evidence type="ECO:0000256" key="2">
    <source>
        <dbReference type="ARBA" id="ARBA00009239"/>
    </source>
</evidence>
<evidence type="ECO:0000256" key="12">
    <source>
        <dbReference type="ARBA" id="ARBA00052383"/>
    </source>
</evidence>
<keyword evidence="9" id="KW-0175">Coiled coil</keyword>
<keyword evidence="3 13" id="KW-0808">Transferase</keyword>
<feature type="region of interest" description="Disordered" evidence="14">
    <location>
        <begin position="116"/>
        <end position="157"/>
    </location>
</feature>
<reference evidence="15" key="1">
    <citation type="submission" date="2025-08" db="UniProtKB">
        <authorList>
            <consortium name="Ensembl"/>
        </authorList>
    </citation>
    <scope>IDENTIFICATION</scope>
</reference>
<gene>
    <name evidence="15" type="primary">csgalnact1a</name>
</gene>
<evidence type="ECO:0000256" key="9">
    <source>
        <dbReference type="ARBA" id="ARBA00023054"/>
    </source>
</evidence>
<dbReference type="GeneTree" id="ENSGT01050000244968"/>
<dbReference type="InterPro" id="IPR029044">
    <property type="entry name" value="Nucleotide-diphossugar_trans"/>
</dbReference>
<evidence type="ECO:0000256" key="3">
    <source>
        <dbReference type="ARBA" id="ARBA00022679"/>
    </source>
</evidence>
<dbReference type="GO" id="GO:0050650">
    <property type="term" value="P:chondroitin sulfate proteoglycan biosynthetic process"/>
    <property type="evidence" value="ECO:0007669"/>
    <property type="project" value="Ensembl"/>
</dbReference>
<feature type="compositionally biased region" description="Low complexity" evidence="14">
    <location>
        <begin position="132"/>
        <end position="145"/>
    </location>
</feature>
<evidence type="ECO:0000256" key="6">
    <source>
        <dbReference type="ARBA" id="ARBA00022968"/>
    </source>
</evidence>
<evidence type="ECO:0000313" key="15">
    <source>
        <dbReference type="Ensembl" id="ENSGMOP00000031763.1"/>
    </source>
</evidence>
<evidence type="ECO:0000256" key="11">
    <source>
        <dbReference type="ARBA" id="ARBA00023180"/>
    </source>
</evidence>
<dbReference type="EC" id="2.4.1.-" evidence="13"/>
<keyword evidence="8 13" id="KW-0333">Golgi apparatus</keyword>
<comment type="subcellular location">
    <subcellularLocation>
        <location evidence="1 13">Golgi apparatus</location>
        <location evidence="1 13">Golgi stack membrane</location>
        <topology evidence="1 13">Single-pass type II membrane protein</topology>
    </subcellularLocation>
</comment>
<dbReference type="InterPro" id="IPR008428">
    <property type="entry name" value="Chond_GalNAc"/>
</dbReference>
<dbReference type="GO" id="GO:0015012">
    <property type="term" value="P:heparan sulfate proteoglycan biosynthetic process"/>
    <property type="evidence" value="ECO:0007669"/>
    <property type="project" value="Ensembl"/>
</dbReference>
<name>A0A8C5AM50_GADMO</name>
<sequence length="605" mass="66278">MMLRRGLLSWASRVGGVLVLVCCTLSLLYVMNCSPPHPDAQPPGHTLPSLGGAPGGAPGAPRPPRGGGGGPPGGQSYQVLLQEREEQHRIHISSLKSQISQLKEALQERSLQLKGVQETLDRASSSRGGAPGQAQGPGAPGPAAARGGGGGGGGGGAAAAVGDGALGGARSQQADLQEFLAGQLSRAEVSVGVRLASEYAVAPFQSFTLQRVYQLETGLTRHPEEKPVRRDRREELGQALEAALLALNAAPRRPGEQGGRGGGGGAAAAAEKVYTPSDFVEGITRTEKDKGTMYELTFRGAAKRDFRRMVLFRPFGPLMKVKSERVDTSNIPINIVVPLARRTDTFKQFMQNFREVCVRQDGLVHLTVVYFGKEQVEEVRGILENTSREENFKNYTLIQLDEEFSRGRGLDLGARAWEGGNVLLFFCDVDIYFNADFLTTCRLNTLPGKRVFYPVLFSQYNPTLIYGGPDHIPPVQQQLVIKKDTGFWRDFGYGMTCQYRSDFVNIGGFDVDIKGWGGEDVHLYRKYLHSNLLVVRAPSRGLFHLWHEKHCADELRPDQYRMCMQTKAMNEASHGQLGMLLFRQEIQAHLRQQKPAAKPQKKTKA</sequence>
<keyword evidence="10" id="KW-0472">Membrane</keyword>
<dbReference type="GO" id="GO:0047237">
    <property type="term" value="F:glucuronylgalactosylproteoglycan 4-beta-N-acetylgalactosaminyltransferase activity"/>
    <property type="evidence" value="ECO:0007669"/>
    <property type="project" value="UniProtKB-EC"/>
</dbReference>
<reference evidence="15" key="2">
    <citation type="submission" date="2025-09" db="UniProtKB">
        <authorList>
            <consortium name="Ensembl"/>
        </authorList>
    </citation>
    <scope>IDENTIFICATION</scope>
</reference>
<evidence type="ECO:0000256" key="5">
    <source>
        <dbReference type="ARBA" id="ARBA00022723"/>
    </source>
</evidence>
<dbReference type="Proteomes" id="UP000694546">
    <property type="component" value="Chromosome 4"/>
</dbReference>
<evidence type="ECO:0000256" key="7">
    <source>
        <dbReference type="ARBA" id="ARBA00022989"/>
    </source>
</evidence>
<evidence type="ECO:0000256" key="4">
    <source>
        <dbReference type="ARBA" id="ARBA00022692"/>
    </source>
</evidence>
<keyword evidence="11" id="KW-0325">Glycoprotein</keyword>
<keyword evidence="5" id="KW-0479">Metal-binding</keyword>
<evidence type="ECO:0000256" key="10">
    <source>
        <dbReference type="ARBA" id="ARBA00023136"/>
    </source>
</evidence>
<comment type="catalytic activity">
    <reaction evidence="12">
        <text>3-O-(beta-D-GlcA-(1-&gt;3)-beta-D-Gal-(1-&gt;3)-beta-D-Gal-(1-&gt;4)-beta-D-Xyl)-L-seryl-[protein] + UDP-N-acetyl-alpha-D-galactosamine = 3-O-(beta-D-GalNAc-(1-&gt;4)-beta-D-GlcA-(1-&gt;3)-beta-D-Gal-(1-&gt;3)-beta-D-Gal-(1-&gt;4)-beta-D-Xyl)-L-seryl-[protein] + UDP + H(+)</text>
        <dbReference type="Rhea" id="RHEA:23464"/>
        <dbReference type="Rhea" id="RHEA-COMP:12573"/>
        <dbReference type="Rhea" id="RHEA-COMP:12575"/>
        <dbReference type="ChEBI" id="CHEBI:15378"/>
        <dbReference type="ChEBI" id="CHEBI:58223"/>
        <dbReference type="ChEBI" id="CHEBI:67138"/>
        <dbReference type="ChEBI" id="CHEBI:132093"/>
        <dbReference type="ChEBI" id="CHEBI:132105"/>
        <dbReference type="EC" id="2.4.1.174"/>
    </reaction>
</comment>
<evidence type="ECO:0000256" key="1">
    <source>
        <dbReference type="ARBA" id="ARBA00004447"/>
    </source>
</evidence>
<keyword evidence="4" id="KW-0812">Transmembrane</keyword>
<dbReference type="GO" id="GO:0032580">
    <property type="term" value="C:Golgi cisterna membrane"/>
    <property type="evidence" value="ECO:0007669"/>
    <property type="project" value="UniProtKB-SubCell"/>
</dbReference>
<dbReference type="OrthoDB" id="431432at2759"/>
<proteinExistence type="inferred from homology"/>
<keyword evidence="16" id="KW-1185">Reference proteome</keyword>
<evidence type="ECO:0000256" key="13">
    <source>
        <dbReference type="RuleBase" id="RU364016"/>
    </source>
</evidence>
<dbReference type="SUPFAM" id="SSF53448">
    <property type="entry name" value="Nucleotide-diphospho-sugar transferases"/>
    <property type="match status" value="1"/>
</dbReference>
<feature type="compositionally biased region" description="Gly residues" evidence="14">
    <location>
        <begin position="146"/>
        <end position="157"/>
    </location>
</feature>
<evidence type="ECO:0000256" key="14">
    <source>
        <dbReference type="SAM" id="MobiDB-lite"/>
    </source>
</evidence>
<keyword evidence="6 13" id="KW-0735">Signal-anchor</keyword>
<dbReference type="GO" id="GO:0046872">
    <property type="term" value="F:metal ion binding"/>
    <property type="evidence" value="ECO:0007669"/>
    <property type="project" value="UniProtKB-KW"/>
</dbReference>
<dbReference type="Ensembl" id="ENSGMOT00000064047.1">
    <property type="protein sequence ID" value="ENSGMOP00000031763.1"/>
    <property type="gene ID" value="ENSGMOG00000030886.1"/>
</dbReference>
<dbReference type="OMA" id="IVVYFGE"/>
<evidence type="ECO:0000313" key="16">
    <source>
        <dbReference type="Proteomes" id="UP000694546"/>
    </source>
</evidence>
<evidence type="ECO:0000256" key="8">
    <source>
        <dbReference type="ARBA" id="ARBA00023034"/>
    </source>
</evidence>
<dbReference type="FunFam" id="3.90.550.10:FF:000059">
    <property type="entry name" value="Hexosyltransferase"/>
    <property type="match status" value="1"/>
</dbReference>
<protein>
    <recommendedName>
        <fullName evidence="13">Hexosyltransferase</fullName>
        <ecNumber evidence="13">2.4.1.-</ecNumber>
    </recommendedName>
</protein>
<dbReference type="Pfam" id="PF05679">
    <property type="entry name" value="CHGN"/>
    <property type="match status" value="1"/>
</dbReference>